<comment type="similarity">
    <text evidence="2 10">Belongs to the glycosyl hydrolase 5 (cellulase A) family.</text>
</comment>
<dbReference type="InterPro" id="IPR001547">
    <property type="entry name" value="Glyco_hydro_5"/>
</dbReference>
<evidence type="ECO:0000256" key="10">
    <source>
        <dbReference type="RuleBase" id="RU361153"/>
    </source>
</evidence>
<keyword evidence="6 10" id="KW-0326">Glycosidase</keyword>
<dbReference type="GO" id="GO:0009986">
    <property type="term" value="C:cell surface"/>
    <property type="evidence" value="ECO:0007669"/>
    <property type="project" value="TreeGrafter"/>
</dbReference>
<dbReference type="GO" id="GO:0005576">
    <property type="term" value="C:extracellular region"/>
    <property type="evidence" value="ECO:0007669"/>
    <property type="project" value="UniProtKB-SubCell"/>
</dbReference>
<dbReference type="SUPFAM" id="SSF51445">
    <property type="entry name" value="(Trans)glycosidases"/>
    <property type="match status" value="1"/>
</dbReference>
<comment type="caution">
    <text evidence="12">The sequence shown here is derived from an EMBL/GenBank/DDBJ whole genome shotgun (WGS) entry which is preliminary data.</text>
</comment>
<evidence type="ECO:0000313" key="13">
    <source>
        <dbReference type="Proteomes" id="UP000053317"/>
    </source>
</evidence>
<gene>
    <name evidence="12" type="ORF">UCRPC4_g04779</name>
</gene>
<dbReference type="PANTHER" id="PTHR31297:SF1">
    <property type="entry name" value="GLUCAN 1,3-BETA-GLUCOSIDASE I_II-RELATED"/>
    <property type="match status" value="1"/>
</dbReference>
<protein>
    <recommendedName>
        <fullName evidence="9">glucan 1,3-beta-glucosidase</fullName>
        <ecNumber evidence="9">3.2.1.58</ecNumber>
    </recommendedName>
</protein>
<keyword evidence="3" id="KW-0964">Secreted</keyword>
<evidence type="ECO:0000256" key="5">
    <source>
        <dbReference type="ARBA" id="ARBA00022801"/>
    </source>
</evidence>
<evidence type="ECO:0000256" key="4">
    <source>
        <dbReference type="ARBA" id="ARBA00022729"/>
    </source>
</evidence>
<dbReference type="OrthoDB" id="62120at2759"/>
<feature type="domain" description="Glycoside hydrolase family 5" evidence="11">
    <location>
        <begin position="104"/>
        <end position="340"/>
    </location>
</feature>
<evidence type="ECO:0000256" key="8">
    <source>
        <dbReference type="ARBA" id="ARBA00036824"/>
    </source>
</evidence>
<keyword evidence="7" id="KW-0961">Cell wall biogenesis/degradation</keyword>
<sequence>MPLFTLLAAGVSLFIFVTGSFARVVGNLLPPEPWTGETLAIDASTKSPKAIPRAMPTEILRGVNIGNWLILEKWMDETNLFVDAFSDAVDQWTFDSIAGAEEALQKHWATWFTESDMEAIAAIGMNAIRIPIGYWAFNNTGTPFIKGADVFLERAIIWARTYGLKVLIDCHGSPGSQNGFTSSGHEGTVEWQAGNNIQRSLSVLKTMARKYGSTGYSDVVFGIELVNEPVSDYGNNFSITKEFARKGYSTVKATASNPELQIIMHDAFKNPPSYWLSLPSDVSSTNSRQFGIDSHFYQIFSSVYLSLNVQSHIAAACNWASVLAKTKQIMPIYIGEFSAVMNICIDTDHTSYPGTSCSSAGCQCSSTPIDKWNSSLVEVTRRFVEAQLDTFEYNASGWFMWAWRGPSAWGIKNLIETGVMPNPVTSRKYANQCTSSIYWTNTTIVDGR</sequence>
<keyword evidence="4" id="KW-0732">Signal</keyword>
<evidence type="ECO:0000256" key="6">
    <source>
        <dbReference type="ARBA" id="ARBA00023295"/>
    </source>
</evidence>
<evidence type="ECO:0000256" key="7">
    <source>
        <dbReference type="ARBA" id="ARBA00023316"/>
    </source>
</evidence>
<accession>A0A0G2E865</accession>
<dbReference type="GO" id="GO:0009251">
    <property type="term" value="P:glucan catabolic process"/>
    <property type="evidence" value="ECO:0007669"/>
    <property type="project" value="TreeGrafter"/>
</dbReference>
<dbReference type="GO" id="GO:0004338">
    <property type="term" value="F:glucan exo-1,3-beta-glucosidase activity"/>
    <property type="evidence" value="ECO:0007669"/>
    <property type="project" value="UniProtKB-EC"/>
</dbReference>
<organism evidence="12 13">
    <name type="scientific">Phaeomoniella chlamydospora</name>
    <name type="common">Phaeoacremonium chlamydosporum</name>
    <dbReference type="NCBI Taxonomy" id="158046"/>
    <lineage>
        <taxon>Eukaryota</taxon>
        <taxon>Fungi</taxon>
        <taxon>Dikarya</taxon>
        <taxon>Ascomycota</taxon>
        <taxon>Pezizomycotina</taxon>
        <taxon>Eurotiomycetes</taxon>
        <taxon>Chaetothyriomycetidae</taxon>
        <taxon>Phaeomoniellales</taxon>
        <taxon>Phaeomoniellaceae</taxon>
        <taxon>Phaeomoniella</taxon>
    </lineage>
</organism>
<dbReference type="EC" id="3.2.1.58" evidence="9"/>
<evidence type="ECO:0000256" key="9">
    <source>
        <dbReference type="ARBA" id="ARBA00038929"/>
    </source>
</evidence>
<dbReference type="AlphaFoldDB" id="A0A0G2E865"/>
<dbReference type="GO" id="GO:0071555">
    <property type="term" value="P:cell wall organization"/>
    <property type="evidence" value="ECO:0007669"/>
    <property type="project" value="UniProtKB-KW"/>
</dbReference>
<dbReference type="InterPro" id="IPR050386">
    <property type="entry name" value="Glycosyl_hydrolase_5"/>
</dbReference>
<keyword evidence="13" id="KW-1185">Reference proteome</keyword>
<evidence type="ECO:0000256" key="1">
    <source>
        <dbReference type="ARBA" id="ARBA00004613"/>
    </source>
</evidence>
<comment type="catalytic activity">
    <reaction evidence="8">
        <text>Successive hydrolysis of beta-D-glucose units from the non-reducing ends of (1-&gt;3)-beta-D-glucans, releasing alpha-glucose.</text>
        <dbReference type="EC" id="3.2.1.58"/>
    </reaction>
</comment>
<reference evidence="12 13" key="2">
    <citation type="submission" date="2015-05" db="EMBL/GenBank/DDBJ databases">
        <authorList>
            <person name="Morales-Cruz A."/>
            <person name="Amrine K.C."/>
            <person name="Cantu D."/>
        </authorList>
    </citation>
    <scope>NUCLEOTIDE SEQUENCE [LARGE SCALE GENOMIC DNA]</scope>
    <source>
        <strain evidence="12">UCRPC4</strain>
    </source>
</reference>
<evidence type="ECO:0000313" key="12">
    <source>
        <dbReference type="EMBL" id="KKY18799.1"/>
    </source>
</evidence>
<proteinExistence type="inferred from homology"/>
<dbReference type="EMBL" id="LCWF01000116">
    <property type="protein sequence ID" value="KKY18799.1"/>
    <property type="molecule type" value="Genomic_DNA"/>
</dbReference>
<evidence type="ECO:0000259" key="11">
    <source>
        <dbReference type="Pfam" id="PF00150"/>
    </source>
</evidence>
<dbReference type="InterPro" id="IPR017853">
    <property type="entry name" value="GH"/>
</dbReference>
<comment type="subcellular location">
    <subcellularLocation>
        <location evidence="1">Secreted</location>
    </subcellularLocation>
</comment>
<name>A0A0G2E865_PHACM</name>
<dbReference type="Gene3D" id="3.20.20.80">
    <property type="entry name" value="Glycosidases"/>
    <property type="match status" value="1"/>
</dbReference>
<dbReference type="Pfam" id="PF00150">
    <property type="entry name" value="Cellulase"/>
    <property type="match status" value="1"/>
</dbReference>
<keyword evidence="5 10" id="KW-0378">Hydrolase</keyword>
<evidence type="ECO:0000256" key="2">
    <source>
        <dbReference type="ARBA" id="ARBA00005641"/>
    </source>
</evidence>
<evidence type="ECO:0000256" key="3">
    <source>
        <dbReference type="ARBA" id="ARBA00022525"/>
    </source>
</evidence>
<reference evidence="12 13" key="1">
    <citation type="submission" date="2015-05" db="EMBL/GenBank/DDBJ databases">
        <title>Distinctive expansion of gene families associated with plant cell wall degradation and secondary metabolism in the genomes of grapevine trunk pathogens.</title>
        <authorList>
            <person name="Lawrence D.P."/>
            <person name="Travadon R."/>
            <person name="Rolshausen P.E."/>
            <person name="Baumgartner K."/>
        </authorList>
    </citation>
    <scope>NUCLEOTIDE SEQUENCE [LARGE SCALE GENOMIC DNA]</scope>
    <source>
        <strain evidence="12">UCRPC4</strain>
    </source>
</reference>
<dbReference type="PANTHER" id="PTHR31297">
    <property type="entry name" value="GLUCAN ENDO-1,6-BETA-GLUCOSIDASE B"/>
    <property type="match status" value="1"/>
</dbReference>
<dbReference type="Proteomes" id="UP000053317">
    <property type="component" value="Unassembled WGS sequence"/>
</dbReference>